<gene>
    <name evidence="2" type="ORF">EJD97_015719</name>
</gene>
<accession>A0A6N2B8V7</accession>
<sequence>MILISFEGKVGTCPDVTQAPTILRNYWRVRVSKAKSSLMGRKQEKGGCGNSSVTGSDNHLRECGHMPSSYGKKTSQSKHSLENSESEVAVSSLRNDKTRKVDVENSPEKMNASSNITPDKR</sequence>
<comment type="caution">
    <text evidence="2">The sequence shown here is derived from an EMBL/GenBank/DDBJ whole genome shotgun (WGS) entry which is preliminary data.</text>
</comment>
<proteinExistence type="predicted"/>
<feature type="compositionally biased region" description="Polar residues" evidence="1">
    <location>
        <begin position="111"/>
        <end position="121"/>
    </location>
</feature>
<dbReference type="EMBL" id="RXGB01004141">
    <property type="protein sequence ID" value="TMW90424.1"/>
    <property type="molecule type" value="Genomic_DNA"/>
</dbReference>
<evidence type="ECO:0000256" key="1">
    <source>
        <dbReference type="SAM" id="MobiDB-lite"/>
    </source>
</evidence>
<feature type="compositionally biased region" description="Basic and acidic residues" evidence="1">
    <location>
        <begin position="94"/>
        <end position="107"/>
    </location>
</feature>
<feature type="region of interest" description="Disordered" evidence="1">
    <location>
        <begin position="35"/>
        <end position="121"/>
    </location>
</feature>
<dbReference type="AlphaFoldDB" id="A0A6N2B8V7"/>
<name>A0A6N2B8V7_SOLCI</name>
<organism evidence="2">
    <name type="scientific">Solanum chilense</name>
    <name type="common">Tomato</name>
    <name type="synonym">Lycopersicon chilense</name>
    <dbReference type="NCBI Taxonomy" id="4083"/>
    <lineage>
        <taxon>Eukaryota</taxon>
        <taxon>Viridiplantae</taxon>
        <taxon>Streptophyta</taxon>
        <taxon>Embryophyta</taxon>
        <taxon>Tracheophyta</taxon>
        <taxon>Spermatophyta</taxon>
        <taxon>Magnoliopsida</taxon>
        <taxon>eudicotyledons</taxon>
        <taxon>Gunneridae</taxon>
        <taxon>Pentapetalae</taxon>
        <taxon>asterids</taxon>
        <taxon>lamiids</taxon>
        <taxon>Solanales</taxon>
        <taxon>Solanaceae</taxon>
        <taxon>Solanoideae</taxon>
        <taxon>Solaneae</taxon>
        <taxon>Solanum</taxon>
        <taxon>Solanum subgen. Lycopersicon</taxon>
    </lineage>
</organism>
<reference evidence="2" key="1">
    <citation type="submission" date="2019-05" db="EMBL/GenBank/DDBJ databases">
        <title>The de novo reference genome and transcriptome assemblies of the wild tomato species Solanum chilense.</title>
        <authorList>
            <person name="Stam R."/>
            <person name="Nosenko T."/>
            <person name="Hoerger A.C."/>
            <person name="Stephan W."/>
            <person name="Seidel M.A."/>
            <person name="Kuhn J.M.M."/>
            <person name="Haberer G."/>
            <person name="Tellier A."/>
        </authorList>
    </citation>
    <scope>NUCLEOTIDE SEQUENCE</scope>
    <source>
        <tissue evidence="2">Mature leaves</tissue>
    </source>
</reference>
<protein>
    <submittedName>
        <fullName evidence="2">Uncharacterized protein</fullName>
    </submittedName>
</protein>
<evidence type="ECO:0000313" key="2">
    <source>
        <dbReference type="EMBL" id="TMW90424.1"/>
    </source>
</evidence>